<protein>
    <submittedName>
        <fullName evidence="1">Uncharacterized protein</fullName>
    </submittedName>
</protein>
<accession>A0ABT1L420</accession>
<dbReference type="EMBL" id="JAKUDN010000001">
    <property type="protein sequence ID" value="MCP8351924.1"/>
    <property type="molecule type" value="Genomic_DNA"/>
</dbReference>
<sequence>MYVGMTLTDSAEMVCDVPSAISAWSCCGVSISISGVAARAIMTSSAVWV</sequence>
<evidence type="ECO:0000313" key="2">
    <source>
        <dbReference type="Proteomes" id="UP001320768"/>
    </source>
</evidence>
<evidence type="ECO:0000313" key="1">
    <source>
        <dbReference type="EMBL" id="MCP8351924.1"/>
    </source>
</evidence>
<organism evidence="1 2">
    <name type="scientific">Candidatus Synchoanobacter obligatus</name>
    <dbReference type="NCBI Taxonomy" id="2919597"/>
    <lineage>
        <taxon>Bacteria</taxon>
        <taxon>Pseudomonadati</taxon>
        <taxon>Pseudomonadota</taxon>
        <taxon>Gammaproteobacteria</taxon>
        <taxon>Candidatus Comchoanobacterales</taxon>
        <taxon>Candidatus Comchoanobacteraceae</taxon>
        <taxon>Candidatus Synchoanobacter</taxon>
    </lineage>
</organism>
<reference evidence="1 2" key="1">
    <citation type="journal article" date="2022" name="Nat. Microbiol.">
        <title>The microbiome of a bacterivorous marine choanoflagellate contains a resource-demanding obligate bacterial associate.</title>
        <authorList>
            <person name="Needham D.M."/>
            <person name="Poirier C."/>
            <person name="Bachy C."/>
            <person name="George E.E."/>
            <person name="Wilken S."/>
            <person name="Yung C.C.M."/>
            <person name="Limardo A.J."/>
            <person name="Morando M."/>
            <person name="Sudek L."/>
            <person name="Malmstrom R.R."/>
            <person name="Keeling P.J."/>
            <person name="Santoro A.E."/>
            <person name="Worden A.Z."/>
        </authorList>
    </citation>
    <scope>NUCLEOTIDE SEQUENCE [LARGE SCALE GENOMIC DNA]</scope>
    <source>
        <strain evidence="1 2">Comchoano-2</strain>
    </source>
</reference>
<dbReference type="Proteomes" id="UP001320768">
    <property type="component" value="Unassembled WGS sequence"/>
</dbReference>
<name>A0ABT1L420_9GAMM</name>
<dbReference type="RefSeq" id="WP_258569032.1">
    <property type="nucleotide sequence ID" value="NZ_JAKUDN010000001.1"/>
</dbReference>
<proteinExistence type="predicted"/>
<keyword evidence="2" id="KW-1185">Reference proteome</keyword>
<gene>
    <name evidence="1" type="ORF">MKS91_01265</name>
</gene>
<comment type="caution">
    <text evidence="1">The sequence shown here is derived from an EMBL/GenBank/DDBJ whole genome shotgun (WGS) entry which is preliminary data.</text>
</comment>